<accession>A0ABS9URZ0</accession>
<dbReference type="InterPro" id="IPR025420">
    <property type="entry name" value="DUF4143"/>
</dbReference>
<evidence type="ECO:0000313" key="3">
    <source>
        <dbReference type="EMBL" id="MCH7398980.1"/>
    </source>
</evidence>
<dbReference type="Pfam" id="PF13635">
    <property type="entry name" value="DUF4143"/>
    <property type="match status" value="1"/>
</dbReference>
<name>A0ABS9URZ0_9BACT</name>
<evidence type="ECO:0000259" key="1">
    <source>
        <dbReference type="Pfam" id="PF13173"/>
    </source>
</evidence>
<dbReference type="Pfam" id="PF13173">
    <property type="entry name" value="AAA_14"/>
    <property type="match status" value="1"/>
</dbReference>
<dbReference type="Proteomes" id="UP001165488">
    <property type="component" value="Unassembled WGS sequence"/>
</dbReference>
<organism evidence="3 4">
    <name type="scientific">Belliella calami</name>
    <dbReference type="NCBI Taxonomy" id="2923436"/>
    <lineage>
        <taxon>Bacteria</taxon>
        <taxon>Pseudomonadati</taxon>
        <taxon>Bacteroidota</taxon>
        <taxon>Cytophagia</taxon>
        <taxon>Cytophagales</taxon>
        <taxon>Cyclobacteriaceae</taxon>
        <taxon>Belliella</taxon>
    </lineage>
</organism>
<proteinExistence type="predicted"/>
<dbReference type="GO" id="GO:0005524">
    <property type="term" value="F:ATP binding"/>
    <property type="evidence" value="ECO:0007669"/>
    <property type="project" value="UniProtKB-KW"/>
</dbReference>
<dbReference type="PANTHER" id="PTHR33295">
    <property type="entry name" value="ATPASE"/>
    <property type="match status" value="1"/>
</dbReference>
<reference evidence="3" key="1">
    <citation type="submission" date="2022-03" db="EMBL/GenBank/DDBJ databases">
        <title>De novo assembled genomes of Belliella spp. (Cyclobacteriaceae) strains.</title>
        <authorList>
            <person name="Szabo A."/>
            <person name="Korponai K."/>
            <person name="Felfoldi T."/>
        </authorList>
    </citation>
    <scope>NUCLEOTIDE SEQUENCE</scope>
    <source>
        <strain evidence="3">DSM 107340</strain>
    </source>
</reference>
<dbReference type="InterPro" id="IPR041682">
    <property type="entry name" value="AAA_14"/>
</dbReference>
<comment type="caution">
    <text evidence="3">The sequence shown here is derived from an EMBL/GenBank/DDBJ whole genome shotgun (WGS) entry which is preliminary data.</text>
</comment>
<dbReference type="PANTHER" id="PTHR33295:SF20">
    <property type="entry name" value="ATPASE"/>
    <property type="match status" value="1"/>
</dbReference>
<dbReference type="RefSeq" id="WP_241275481.1">
    <property type="nucleotide sequence ID" value="NZ_JAKZGS010000011.1"/>
</dbReference>
<dbReference type="SUPFAM" id="SSF52540">
    <property type="entry name" value="P-loop containing nucleoside triphosphate hydrolases"/>
    <property type="match status" value="1"/>
</dbReference>
<protein>
    <submittedName>
        <fullName evidence="3">ATP-binding protein</fullName>
    </submittedName>
</protein>
<gene>
    <name evidence="3" type="ORF">MM236_13325</name>
</gene>
<keyword evidence="3" id="KW-0067">ATP-binding</keyword>
<dbReference type="InterPro" id="IPR027417">
    <property type="entry name" value="P-loop_NTPase"/>
</dbReference>
<evidence type="ECO:0000259" key="2">
    <source>
        <dbReference type="Pfam" id="PF13635"/>
    </source>
</evidence>
<dbReference type="EMBL" id="JAKZGS010000011">
    <property type="protein sequence ID" value="MCH7398980.1"/>
    <property type="molecule type" value="Genomic_DNA"/>
</dbReference>
<feature type="domain" description="AAA" evidence="1">
    <location>
        <begin position="40"/>
        <end position="174"/>
    </location>
</feature>
<keyword evidence="3" id="KW-0547">Nucleotide-binding</keyword>
<feature type="domain" description="DUF4143" evidence="2">
    <location>
        <begin position="222"/>
        <end position="368"/>
    </location>
</feature>
<keyword evidence="4" id="KW-1185">Reference proteome</keyword>
<evidence type="ECO:0000313" key="4">
    <source>
        <dbReference type="Proteomes" id="UP001165488"/>
    </source>
</evidence>
<sequence length="427" mass="49365">MEENFKALEKFNFWNGNVPQQGFLRIAYLDNILGFSNNKLVKVLVGQRRTGKSYILRQIANNLIKNGILPTQIFYLNKEFIDFDFVKTYQDLEILIQLYLKNLNPNGKVYLFLDEIQNIEGWERLVNSYSQDFTANYEIYISGSNSKMLSGELATLLSGRYVSFEIFPFSFKEYTGITQQEANKSSYINYMQSGGLPELFELPNEETKRHYISSVKDTVLLRDIIQRHAIKDPKLLEDVFVYLVNNASNMMSINNITNYLKSSGRKTTFDTIANYIGYIEDTFLIHKAERFDIKGKDTIAGNAKYYCNDLAYKNYLYKGFGYGIGYQLENLVYLALRRLNFDVYVGVIPNKEVDFVAKKGDQTLYIQCAYLLHDETTLNREYASLEAINDNYPKIIVSLDDVSLPQKNGIIHAQAWEFEDLAIQIST</sequence>